<evidence type="ECO:0008006" key="4">
    <source>
        <dbReference type="Google" id="ProtNLM"/>
    </source>
</evidence>
<dbReference type="AlphaFoldDB" id="A0AAV7BJ89"/>
<gene>
    <name evidence="2" type="ORF">GDO81_012148</name>
</gene>
<feature type="signal peptide" evidence="1">
    <location>
        <begin position="1"/>
        <end position="19"/>
    </location>
</feature>
<protein>
    <recommendedName>
        <fullName evidence="4">Secreted protein</fullName>
    </recommendedName>
</protein>
<reference evidence="2" key="1">
    <citation type="thesis" date="2020" institute="ProQuest LLC" country="789 East Eisenhower Parkway, Ann Arbor, MI, USA">
        <title>Comparative Genomics and Chromosome Evolution.</title>
        <authorList>
            <person name="Mudd A.B."/>
        </authorList>
    </citation>
    <scope>NUCLEOTIDE SEQUENCE</scope>
    <source>
        <strain evidence="2">237g6f4</strain>
        <tissue evidence="2">Blood</tissue>
    </source>
</reference>
<proteinExistence type="predicted"/>
<organism evidence="2 3">
    <name type="scientific">Engystomops pustulosus</name>
    <name type="common">Tungara frog</name>
    <name type="synonym">Physalaemus pustulosus</name>
    <dbReference type="NCBI Taxonomy" id="76066"/>
    <lineage>
        <taxon>Eukaryota</taxon>
        <taxon>Metazoa</taxon>
        <taxon>Chordata</taxon>
        <taxon>Craniata</taxon>
        <taxon>Vertebrata</taxon>
        <taxon>Euteleostomi</taxon>
        <taxon>Amphibia</taxon>
        <taxon>Batrachia</taxon>
        <taxon>Anura</taxon>
        <taxon>Neobatrachia</taxon>
        <taxon>Hyloidea</taxon>
        <taxon>Leptodactylidae</taxon>
        <taxon>Leiuperinae</taxon>
        <taxon>Engystomops</taxon>
    </lineage>
</organism>
<evidence type="ECO:0000313" key="2">
    <source>
        <dbReference type="EMBL" id="KAG8572734.1"/>
    </source>
</evidence>
<dbReference type="EMBL" id="WNYA01000005">
    <property type="protein sequence ID" value="KAG8572734.1"/>
    <property type="molecule type" value="Genomic_DNA"/>
</dbReference>
<keyword evidence="1" id="KW-0732">Signal</keyword>
<evidence type="ECO:0000256" key="1">
    <source>
        <dbReference type="SAM" id="SignalP"/>
    </source>
</evidence>
<name>A0AAV7BJ89_ENGPU</name>
<sequence>MTCKLFCCFSFVSLHFSAGRTLLLSPAGAFSPVTQSALVSTERIPVPHYSARLLRGCSCSIGVVSGSGLFCLAPLSLANLQGSIPGLSAARGGGGGLDSSPSCFLLFTRQF</sequence>
<keyword evidence="3" id="KW-1185">Reference proteome</keyword>
<feature type="chain" id="PRO_5043372572" description="Secreted protein" evidence="1">
    <location>
        <begin position="20"/>
        <end position="111"/>
    </location>
</feature>
<evidence type="ECO:0000313" key="3">
    <source>
        <dbReference type="Proteomes" id="UP000824782"/>
    </source>
</evidence>
<dbReference type="Proteomes" id="UP000824782">
    <property type="component" value="Unassembled WGS sequence"/>
</dbReference>
<accession>A0AAV7BJ89</accession>
<comment type="caution">
    <text evidence="2">The sequence shown here is derived from an EMBL/GenBank/DDBJ whole genome shotgun (WGS) entry which is preliminary data.</text>
</comment>